<dbReference type="EMBL" id="SBKN01000008">
    <property type="protein sequence ID" value="RXR21479.1"/>
    <property type="molecule type" value="Genomic_DNA"/>
</dbReference>
<accession>A0A4Q1K715</accession>
<keyword evidence="3" id="KW-1185">Reference proteome</keyword>
<organism evidence="2 3">
    <name type="scientific">Flavobacterium stagni</name>
    <dbReference type="NCBI Taxonomy" id="2506421"/>
    <lineage>
        <taxon>Bacteria</taxon>
        <taxon>Pseudomonadati</taxon>
        <taxon>Bacteroidota</taxon>
        <taxon>Flavobacteriia</taxon>
        <taxon>Flavobacteriales</taxon>
        <taxon>Flavobacteriaceae</taxon>
        <taxon>Flavobacterium</taxon>
    </lineage>
</organism>
<proteinExistence type="predicted"/>
<protein>
    <recommendedName>
        <fullName evidence="1">DUF7683 domain-containing protein</fullName>
    </recommendedName>
</protein>
<sequence>MIVREIAIYQKEGDKYIKSFEIDLSAEKLINILNVDTDKDPNVYMVYAINKAQFLQLQKLIPNLKEINFENVELFYECFQTK</sequence>
<dbReference type="Proteomes" id="UP000289857">
    <property type="component" value="Unassembled WGS sequence"/>
</dbReference>
<comment type="caution">
    <text evidence="2">The sequence shown here is derived from an EMBL/GenBank/DDBJ whole genome shotgun (WGS) entry which is preliminary data.</text>
</comment>
<dbReference type="InterPro" id="IPR056100">
    <property type="entry name" value="DUF7683"/>
</dbReference>
<dbReference type="OrthoDB" id="9869283at2"/>
<gene>
    <name evidence="2" type="ORF">EQG61_12200</name>
</gene>
<dbReference type="Pfam" id="PF24731">
    <property type="entry name" value="DUF7683"/>
    <property type="match status" value="1"/>
</dbReference>
<dbReference type="AlphaFoldDB" id="A0A4Q1K715"/>
<evidence type="ECO:0000313" key="2">
    <source>
        <dbReference type="EMBL" id="RXR21479.1"/>
    </source>
</evidence>
<dbReference type="RefSeq" id="WP_129462229.1">
    <property type="nucleotide sequence ID" value="NZ_SBKN01000008.1"/>
</dbReference>
<name>A0A4Q1K715_9FLAO</name>
<feature type="domain" description="DUF7683" evidence="1">
    <location>
        <begin position="4"/>
        <end position="75"/>
    </location>
</feature>
<evidence type="ECO:0000259" key="1">
    <source>
        <dbReference type="Pfam" id="PF24731"/>
    </source>
</evidence>
<evidence type="ECO:0000313" key="3">
    <source>
        <dbReference type="Proteomes" id="UP000289857"/>
    </source>
</evidence>
<reference evidence="3" key="1">
    <citation type="submission" date="2019-01" db="EMBL/GenBank/DDBJ databases">
        <title>Cytophagaceae bacterium strain CAR-16.</title>
        <authorList>
            <person name="Chen W.-M."/>
        </authorList>
    </citation>
    <scope>NUCLEOTIDE SEQUENCE [LARGE SCALE GENOMIC DNA]</scope>
    <source>
        <strain evidence="3">WWJ-16</strain>
    </source>
</reference>